<dbReference type="RefSeq" id="WP_163671977.1">
    <property type="nucleotide sequence ID" value="NZ_QZCE01000019.1"/>
</dbReference>
<protein>
    <submittedName>
        <fullName evidence="1">Uncharacterized protein</fullName>
    </submittedName>
</protein>
<dbReference type="AlphaFoldDB" id="A0A6M0SMI0"/>
<sequence>MQSSFIQPSQTPKTVAICCPRCAGSTGAIGEGKGPHAAKVTCRDCGRFIQWLSKRSLADLLGGEQS</sequence>
<dbReference type="EMBL" id="QZCE01000019">
    <property type="protein sequence ID" value="NEZ68402.1"/>
    <property type="molecule type" value="Genomic_DNA"/>
</dbReference>
<organism evidence="1 2">
    <name type="scientific">Adonisia turfae CCMR0082</name>
    <dbReference type="NCBI Taxonomy" id="2304604"/>
    <lineage>
        <taxon>Bacteria</taxon>
        <taxon>Bacillati</taxon>
        <taxon>Cyanobacteriota</taxon>
        <taxon>Adonisia</taxon>
        <taxon>Adonisia turfae</taxon>
    </lineage>
</organism>
<evidence type="ECO:0000313" key="2">
    <source>
        <dbReference type="Proteomes" id="UP000473574"/>
    </source>
</evidence>
<gene>
    <name evidence="1" type="ORF">D0962_37770</name>
</gene>
<dbReference type="Proteomes" id="UP000473574">
    <property type="component" value="Unassembled WGS sequence"/>
</dbReference>
<name>A0A6M0SMI0_9CYAN</name>
<proteinExistence type="predicted"/>
<accession>A0A6M0SMI0</accession>
<comment type="caution">
    <text evidence="1">The sequence shown here is derived from an EMBL/GenBank/DDBJ whole genome shotgun (WGS) entry which is preliminary data.</text>
</comment>
<reference evidence="1 2" key="1">
    <citation type="journal article" date="2020" name="Microb. Ecol.">
        <title>Ecogenomics of the Marine Benthic Filamentous Cyanobacterium Adonisia.</title>
        <authorList>
            <person name="Walter J.M."/>
            <person name="Coutinho F.H."/>
            <person name="Leomil L."/>
            <person name="Hargreaves P.I."/>
            <person name="Campeao M.E."/>
            <person name="Vieira V.V."/>
            <person name="Silva B.S."/>
            <person name="Fistarol G.O."/>
            <person name="Salomon P.S."/>
            <person name="Sawabe T."/>
            <person name="Mino S."/>
            <person name="Hosokawa M."/>
            <person name="Miyashita H."/>
            <person name="Maruyama F."/>
            <person name="van Verk M.C."/>
            <person name="Dutilh B.E."/>
            <person name="Thompson C.C."/>
            <person name="Thompson F.L."/>
        </authorList>
    </citation>
    <scope>NUCLEOTIDE SEQUENCE [LARGE SCALE GENOMIC DNA]</scope>
    <source>
        <strain evidence="1 2">CCMR0082</strain>
    </source>
</reference>
<evidence type="ECO:0000313" key="1">
    <source>
        <dbReference type="EMBL" id="NEZ68402.1"/>
    </source>
</evidence>